<feature type="active site" evidence="5">
    <location>
        <position position="245"/>
    </location>
</feature>
<dbReference type="CDD" id="cd07138">
    <property type="entry name" value="ALDH_CddD_SSP0762"/>
    <property type="match status" value="1"/>
</dbReference>
<dbReference type="EC" id="1.2.1.3" evidence="3"/>
<name>A0A8J6U1C7_9HYPH</name>
<dbReference type="InterPro" id="IPR016161">
    <property type="entry name" value="Ald_DH/histidinol_DH"/>
</dbReference>
<dbReference type="FunFam" id="3.40.605.10:FF:000007">
    <property type="entry name" value="NAD/NADP-dependent betaine aldehyde dehydrogenase"/>
    <property type="match status" value="1"/>
</dbReference>
<dbReference type="PROSITE" id="PS00070">
    <property type="entry name" value="ALDEHYDE_DEHYDR_CYS"/>
    <property type="match status" value="1"/>
</dbReference>
<dbReference type="Pfam" id="PF00171">
    <property type="entry name" value="Aldedh"/>
    <property type="match status" value="1"/>
</dbReference>
<evidence type="ECO:0000256" key="6">
    <source>
        <dbReference type="RuleBase" id="RU003345"/>
    </source>
</evidence>
<evidence type="ECO:0000256" key="1">
    <source>
        <dbReference type="ARBA" id="ARBA00009986"/>
    </source>
</evidence>
<comment type="catalytic activity">
    <reaction evidence="4">
        <text>an aldehyde + NAD(+) + H2O = a carboxylate + NADH + 2 H(+)</text>
        <dbReference type="Rhea" id="RHEA:16185"/>
        <dbReference type="ChEBI" id="CHEBI:15377"/>
        <dbReference type="ChEBI" id="CHEBI:15378"/>
        <dbReference type="ChEBI" id="CHEBI:17478"/>
        <dbReference type="ChEBI" id="CHEBI:29067"/>
        <dbReference type="ChEBI" id="CHEBI:57540"/>
        <dbReference type="ChEBI" id="CHEBI:57945"/>
        <dbReference type="EC" id="1.2.1.3"/>
    </reaction>
</comment>
<sequence length="472" mass="49418">MSIWSDKGHFINGIWTGANGATPVENPTDHSIIAHISAGSTRDVDSAVAAAKTAWPAWMATPVAERAALLARVAELIEARQDDLARAITFEVGMPLKLAKMIQVGLPLQSFQNTSRIASAFPFERKVGNSMVLQEAVGVVAAITPWNYPLHQIAAKVAPALAAGCTVVLKPADLAPLNALLLADIFEAAGAPAGIFNVVTGSGAKIGLHLATHPDVDMISFTGSTRTGATLAREASAQIKRVSLELGGKSAALVLEDADIVKAVKATVNACFLNSGQTCSALTRLIVPASRKDEAVEIAREATRAFVLGDPMDPATRLGPVISEKQREGIRRLIRTAADEGGTLVTGGAEAPDGLDQGYFVKPTIFADVIPDSTLAQEEVFGPVLAILTASDDDDAVAIANNSRYGLSGSVWAGSSERATAAARLIRTGQIEINGGRFNALAPFGGFKQSGYGRELGVYGIEEFVEPKALQF</sequence>
<dbReference type="PANTHER" id="PTHR42804">
    <property type="entry name" value="ALDEHYDE DEHYDROGENASE"/>
    <property type="match status" value="1"/>
</dbReference>
<evidence type="ECO:0000256" key="5">
    <source>
        <dbReference type="PROSITE-ProRule" id="PRU10007"/>
    </source>
</evidence>
<comment type="caution">
    <text evidence="8">The sequence shown here is derived from an EMBL/GenBank/DDBJ whole genome shotgun (WGS) entry which is preliminary data.</text>
</comment>
<dbReference type="InterPro" id="IPR016160">
    <property type="entry name" value="Ald_DH_CS_CYS"/>
</dbReference>
<dbReference type="Gene3D" id="3.40.309.10">
    <property type="entry name" value="Aldehyde Dehydrogenase, Chain A, domain 2"/>
    <property type="match status" value="1"/>
</dbReference>
<evidence type="ECO:0000313" key="9">
    <source>
        <dbReference type="Proteomes" id="UP000643405"/>
    </source>
</evidence>
<dbReference type="GO" id="GO:0004029">
    <property type="term" value="F:aldehyde dehydrogenase (NAD+) activity"/>
    <property type="evidence" value="ECO:0007669"/>
    <property type="project" value="UniProtKB-EC"/>
</dbReference>
<proteinExistence type="inferred from homology"/>
<reference evidence="8" key="1">
    <citation type="submission" date="2020-09" db="EMBL/GenBank/DDBJ databases">
        <title>Genome seq and assembly of Tianweitania sp.</title>
        <authorList>
            <person name="Chhetri G."/>
        </authorList>
    </citation>
    <scope>NUCLEOTIDE SEQUENCE</scope>
    <source>
        <strain evidence="8">Rool2</strain>
    </source>
</reference>
<evidence type="ECO:0000259" key="7">
    <source>
        <dbReference type="Pfam" id="PF00171"/>
    </source>
</evidence>
<comment type="similarity">
    <text evidence="1 6">Belongs to the aldehyde dehydrogenase family.</text>
</comment>
<feature type="domain" description="Aldehyde dehydrogenase" evidence="7">
    <location>
        <begin position="18"/>
        <end position="469"/>
    </location>
</feature>
<evidence type="ECO:0000313" key="8">
    <source>
        <dbReference type="EMBL" id="MBD0416741.1"/>
    </source>
</evidence>
<dbReference type="InterPro" id="IPR029510">
    <property type="entry name" value="Ald_DH_CS_GLU"/>
</dbReference>
<accession>A0A8J6U1C7</accession>
<dbReference type="AlphaFoldDB" id="A0A8J6U1C7"/>
<dbReference type="InterPro" id="IPR015590">
    <property type="entry name" value="Aldehyde_DH_dom"/>
</dbReference>
<dbReference type="SUPFAM" id="SSF53720">
    <property type="entry name" value="ALDH-like"/>
    <property type="match status" value="1"/>
</dbReference>
<keyword evidence="2 6" id="KW-0560">Oxidoreductase</keyword>
<dbReference type="PROSITE" id="PS00687">
    <property type="entry name" value="ALDEHYDE_DEHYDR_GLU"/>
    <property type="match status" value="1"/>
</dbReference>
<dbReference type="PANTHER" id="PTHR42804:SF1">
    <property type="entry name" value="ALDEHYDE DEHYDROGENASE-RELATED"/>
    <property type="match status" value="1"/>
</dbReference>
<dbReference type="Gene3D" id="3.40.605.10">
    <property type="entry name" value="Aldehyde Dehydrogenase, Chain A, domain 1"/>
    <property type="match status" value="1"/>
</dbReference>
<evidence type="ECO:0000256" key="3">
    <source>
        <dbReference type="ARBA" id="ARBA00024226"/>
    </source>
</evidence>
<organism evidence="8 9">
    <name type="scientific">Oryzicola mucosus</name>
    <dbReference type="NCBI Taxonomy" id="2767425"/>
    <lineage>
        <taxon>Bacteria</taxon>
        <taxon>Pseudomonadati</taxon>
        <taxon>Pseudomonadota</taxon>
        <taxon>Alphaproteobacteria</taxon>
        <taxon>Hyphomicrobiales</taxon>
        <taxon>Phyllobacteriaceae</taxon>
        <taxon>Oryzicola</taxon>
    </lineage>
</organism>
<dbReference type="EMBL" id="JACVVX010000007">
    <property type="protein sequence ID" value="MBD0416741.1"/>
    <property type="molecule type" value="Genomic_DNA"/>
</dbReference>
<dbReference type="InterPro" id="IPR016162">
    <property type="entry name" value="Ald_DH_N"/>
</dbReference>
<evidence type="ECO:0000256" key="4">
    <source>
        <dbReference type="ARBA" id="ARBA00049194"/>
    </source>
</evidence>
<dbReference type="RefSeq" id="WP_188166185.1">
    <property type="nucleotide sequence ID" value="NZ_JACVVX010000007.1"/>
</dbReference>
<protein>
    <recommendedName>
        <fullName evidence="3">aldehyde dehydrogenase (NAD(+))</fullName>
        <ecNumber evidence="3">1.2.1.3</ecNumber>
    </recommendedName>
</protein>
<gene>
    <name evidence="8" type="ORF">ICI42_18980</name>
</gene>
<evidence type="ECO:0000256" key="2">
    <source>
        <dbReference type="ARBA" id="ARBA00023002"/>
    </source>
</evidence>
<dbReference type="InterPro" id="IPR016163">
    <property type="entry name" value="Ald_DH_C"/>
</dbReference>
<keyword evidence="9" id="KW-1185">Reference proteome</keyword>
<dbReference type="Proteomes" id="UP000643405">
    <property type="component" value="Unassembled WGS sequence"/>
</dbReference>
<dbReference type="FunFam" id="3.40.309.10:FF:000009">
    <property type="entry name" value="Aldehyde dehydrogenase A"/>
    <property type="match status" value="1"/>
</dbReference>